<reference evidence="2 3" key="1">
    <citation type="submission" date="2018-06" db="EMBL/GenBank/DDBJ databases">
        <title>Thermoflavimicrobium daqus sp. nov., a thermophilic microbe isolated from Moutai-flavour Daqu.</title>
        <authorList>
            <person name="Wang X."/>
            <person name="Zhou H."/>
        </authorList>
    </citation>
    <scope>NUCLEOTIDE SEQUENCE [LARGE SCALE GENOMIC DNA]</scope>
    <source>
        <strain evidence="2 3">FBKL4.011</strain>
    </source>
</reference>
<name>A0A364K9Q2_9BACL</name>
<dbReference type="InterPro" id="IPR019076">
    <property type="entry name" value="Spore_lipoprot_YhcN/YlaJ-like"/>
</dbReference>
<reference evidence="2 3" key="2">
    <citation type="submission" date="2018-06" db="EMBL/GenBank/DDBJ databases">
        <authorList>
            <person name="Zhirakovskaya E."/>
        </authorList>
    </citation>
    <scope>NUCLEOTIDE SEQUENCE [LARGE SCALE GENOMIC DNA]</scope>
    <source>
        <strain evidence="2 3">FBKL4.011</strain>
    </source>
</reference>
<gene>
    <name evidence="2" type="ORF">DL897_02920</name>
</gene>
<evidence type="ECO:0000313" key="3">
    <source>
        <dbReference type="Proteomes" id="UP000251213"/>
    </source>
</evidence>
<feature type="region of interest" description="Disordered" evidence="1">
    <location>
        <begin position="215"/>
        <end position="236"/>
    </location>
</feature>
<proteinExistence type="predicted"/>
<comment type="caution">
    <text evidence="2">The sequence shown here is derived from an EMBL/GenBank/DDBJ whole genome shotgun (WGS) entry which is preliminary data.</text>
</comment>
<feature type="compositionally biased region" description="Polar residues" evidence="1">
    <location>
        <begin position="225"/>
        <end position="236"/>
    </location>
</feature>
<dbReference type="Proteomes" id="UP000251213">
    <property type="component" value="Unassembled WGS sequence"/>
</dbReference>
<dbReference type="PROSITE" id="PS51257">
    <property type="entry name" value="PROKAR_LIPOPROTEIN"/>
    <property type="match status" value="1"/>
</dbReference>
<protein>
    <recommendedName>
        <fullName evidence="4">Sporulation protein</fullName>
    </recommendedName>
</protein>
<sequence length="236" mass="26292">MKNGQAILKGGINMTRRAWVLGIFSVILLITTACSPRNQSAEHDNTSPQEPIFRETNNPSRLGAVRRDNSDINGHENAATGGQNEIGYFRYNPANYRTNGRKIPQSHNVFVDRPILAKHIAQLVTVLPGVKEATALVTDDHVFIGVRTKNGKHNPKIIKEAKRTAEAVTPRYFKVHVTDSQKLESQINSVGMRMRTNNDVEGVRGDLEQLLRKMGDETPPDVNEDNNPNSKTQIGY</sequence>
<dbReference type="Pfam" id="PF09580">
    <property type="entry name" value="Spore_YhcN_YlaJ"/>
    <property type="match status" value="1"/>
</dbReference>
<evidence type="ECO:0000313" key="2">
    <source>
        <dbReference type="EMBL" id="RAL27008.1"/>
    </source>
</evidence>
<dbReference type="EMBL" id="QJKK01000001">
    <property type="protein sequence ID" value="RAL27008.1"/>
    <property type="molecule type" value="Genomic_DNA"/>
</dbReference>
<keyword evidence="3" id="KW-1185">Reference proteome</keyword>
<evidence type="ECO:0008006" key="4">
    <source>
        <dbReference type="Google" id="ProtNLM"/>
    </source>
</evidence>
<accession>A0A364K9Q2</accession>
<evidence type="ECO:0000256" key="1">
    <source>
        <dbReference type="SAM" id="MobiDB-lite"/>
    </source>
</evidence>
<organism evidence="2 3">
    <name type="scientific">Thermoflavimicrobium daqui</name>
    <dbReference type="NCBI Taxonomy" id="2137476"/>
    <lineage>
        <taxon>Bacteria</taxon>
        <taxon>Bacillati</taxon>
        <taxon>Bacillota</taxon>
        <taxon>Bacilli</taxon>
        <taxon>Bacillales</taxon>
        <taxon>Thermoactinomycetaceae</taxon>
        <taxon>Thermoflavimicrobium</taxon>
    </lineage>
</organism>
<feature type="region of interest" description="Disordered" evidence="1">
    <location>
        <begin position="37"/>
        <end position="64"/>
    </location>
</feature>
<dbReference type="OrthoDB" id="2691390at2"/>
<dbReference type="AlphaFoldDB" id="A0A364K9Q2"/>